<dbReference type="Proteomes" id="UP001141552">
    <property type="component" value="Unassembled WGS sequence"/>
</dbReference>
<sequence>MVPHGFRFNPTDEELVEILDRKAMGQEMPLHFIVEANVYEQEPQNLEWIHTAALSNNERYYYCKREVNDSRGVPGRGWWKATSHFKKVFVNQHLVGSKRPLTFHRFKADDRSRNNAIKTNWIMHEYSLESRTTGWRLCKIKYKGKPSLQEEMEGIRQRYSSSKSHDSEEGSSSTSDLHVMDCSVDHNNQLQLQDQQPLALQDSSAAMLVDDAYYPHHQQQTSCQLWEQQPSISQTSGDNNDLFLQSLMGYSFLEQQGQYFDQSDEEFTGLWSWQN</sequence>
<evidence type="ECO:0000256" key="5">
    <source>
        <dbReference type="SAM" id="MobiDB-lite"/>
    </source>
</evidence>
<dbReference type="InterPro" id="IPR003441">
    <property type="entry name" value="NAC-dom"/>
</dbReference>
<keyword evidence="1" id="KW-0805">Transcription regulation</keyword>
<evidence type="ECO:0000313" key="7">
    <source>
        <dbReference type="EMBL" id="KAJ4850372.1"/>
    </source>
</evidence>
<dbReference type="GO" id="GO:0003677">
    <property type="term" value="F:DNA binding"/>
    <property type="evidence" value="ECO:0007669"/>
    <property type="project" value="UniProtKB-KW"/>
</dbReference>
<organism evidence="7 8">
    <name type="scientific">Turnera subulata</name>
    <dbReference type="NCBI Taxonomy" id="218843"/>
    <lineage>
        <taxon>Eukaryota</taxon>
        <taxon>Viridiplantae</taxon>
        <taxon>Streptophyta</taxon>
        <taxon>Embryophyta</taxon>
        <taxon>Tracheophyta</taxon>
        <taxon>Spermatophyta</taxon>
        <taxon>Magnoliopsida</taxon>
        <taxon>eudicotyledons</taxon>
        <taxon>Gunneridae</taxon>
        <taxon>Pentapetalae</taxon>
        <taxon>rosids</taxon>
        <taxon>fabids</taxon>
        <taxon>Malpighiales</taxon>
        <taxon>Passifloraceae</taxon>
        <taxon>Turnera</taxon>
    </lineage>
</organism>
<keyword evidence="2" id="KW-0238">DNA-binding</keyword>
<dbReference type="SUPFAM" id="SSF101941">
    <property type="entry name" value="NAC domain"/>
    <property type="match status" value="1"/>
</dbReference>
<evidence type="ECO:0000259" key="6">
    <source>
        <dbReference type="PROSITE" id="PS51005"/>
    </source>
</evidence>
<dbReference type="EMBL" id="JAKUCV010000350">
    <property type="protein sequence ID" value="KAJ4850372.1"/>
    <property type="molecule type" value="Genomic_DNA"/>
</dbReference>
<evidence type="ECO:0000256" key="2">
    <source>
        <dbReference type="ARBA" id="ARBA00023125"/>
    </source>
</evidence>
<dbReference type="Pfam" id="PF02365">
    <property type="entry name" value="NAM"/>
    <property type="match status" value="1"/>
</dbReference>
<dbReference type="OrthoDB" id="1741710at2759"/>
<feature type="region of interest" description="Disordered" evidence="5">
    <location>
        <begin position="151"/>
        <end position="179"/>
    </location>
</feature>
<dbReference type="Gene3D" id="2.170.150.80">
    <property type="entry name" value="NAC domain"/>
    <property type="match status" value="1"/>
</dbReference>
<comment type="caution">
    <text evidence="7">The sequence shown here is derived from an EMBL/GenBank/DDBJ whole genome shotgun (WGS) entry which is preliminary data.</text>
</comment>
<keyword evidence="4" id="KW-0539">Nucleus</keyword>
<evidence type="ECO:0000256" key="1">
    <source>
        <dbReference type="ARBA" id="ARBA00023015"/>
    </source>
</evidence>
<name>A0A9Q0GK69_9ROSI</name>
<dbReference type="AlphaFoldDB" id="A0A9Q0GK69"/>
<keyword evidence="3" id="KW-0804">Transcription</keyword>
<dbReference type="PANTHER" id="PTHR31719:SF43">
    <property type="entry name" value="NAC TRANSCRIPTION FACTOR 56"/>
    <property type="match status" value="1"/>
</dbReference>
<dbReference type="InterPro" id="IPR036093">
    <property type="entry name" value="NAC_dom_sf"/>
</dbReference>
<reference evidence="7" key="1">
    <citation type="submission" date="2022-02" db="EMBL/GenBank/DDBJ databases">
        <authorList>
            <person name="Henning P.M."/>
            <person name="McCubbin A.G."/>
            <person name="Shore J.S."/>
        </authorList>
    </citation>
    <scope>NUCLEOTIDE SEQUENCE</scope>
    <source>
        <strain evidence="7">F60SS</strain>
        <tissue evidence="7">Leaves</tissue>
    </source>
</reference>
<protein>
    <recommendedName>
        <fullName evidence="6">NAC domain-containing protein</fullName>
    </recommendedName>
</protein>
<dbReference type="PROSITE" id="PS51005">
    <property type="entry name" value="NAC"/>
    <property type="match status" value="1"/>
</dbReference>
<keyword evidence="8" id="KW-1185">Reference proteome</keyword>
<accession>A0A9Q0GK69</accession>
<evidence type="ECO:0000256" key="3">
    <source>
        <dbReference type="ARBA" id="ARBA00023163"/>
    </source>
</evidence>
<dbReference type="PANTHER" id="PTHR31719">
    <property type="entry name" value="NAC TRANSCRIPTION FACTOR 56"/>
    <property type="match status" value="1"/>
</dbReference>
<evidence type="ECO:0000256" key="4">
    <source>
        <dbReference type="ARBA" id="ARBA00023242"/>
    </source>
</evidence>
<proteinExistence type="predicted"/>
<evidence type="ECO:0000313" key="8">
    <source>
        <dbReference type="Proteomes" id="UP001141552"/>
    </source>
</evidence>
<feature type="domain" description="NAC" evidence="6">
    <location>
        <begin position="2"/>
        <end position="143"/>
    </location>
</feature>
<reference evidence="7" key="2">
    <citation type="journal article" date="2023" name="Plants (Basel)">
        <title>Annotation of the Turnera subulata (Passifloraceae) Draft Genome Reveals the S-Locus Evolved after the Divergence of Turneroideae from Passifloroideae in a Stepwise Manner.</title>
        <authorList>
            <person name="Henning P.M."/>
            <person name="Roalson E.H."/>
            <person name="Mir W."/>
            <person name="McCubbin A.G."/>
            <person name="Shore J.S."/>
        </authorList>
    </citation>
    <scope>NUCLEOTIDE SEQUENCE</scope>
    <source>
        <strain evidence="7">F60SS</strain>
    </source>
</reference>
<gene>
    <name evidence="7" type="ORF">Tsubulata_043610</name>
</gene>
<dbReference type="GO" id="GO:0006355">
    <property type="term" value="P:regulation of DNA-templated transcription"/>
    <property type="evidence" value="ECO:0007669"/>
    <property type="project" value="InterPro"/>
</dbReference>